<evidence type="ECO:0000256" key="1">
    <source>
        <dbReference type="ARBA" id="ARBA00023125"/>
    </source>
</evidence>
<dbReference type="Proteomes" id="UP000697107">
    <property type="component" value="Unassembled WGS sequence"/>
</dbReference>
<reference evidence="2" key="1">
    <citation type="submission" date="2018-10" db="EMBL/GenBank/DDBJ databases">
        <title>Effector identification in a new, highly contiguous assembly of the strawberry crown rot pathogen Phytophthora cactorum.</title>
        <authorList>
            <person name="Armitage A.D."/>
            <person name="Nellist C.F."/>
            <person name="Bates H."/>
            <person name="Vickerstaff R.J."/>
            <person name="Harrison R.J."/>
        </authorList>
    </citation>
    <scope>NUCLEOTIDE SEQUENCE</scope>
    <source>
        <strain evidence="2">P415</strain>
    </source>
</reference>
<comment type="caution">
    <text evidence="2">The sequence shown here is derived from an EMBL/GenBank/DDBJ whole genome shotgun (WGS) entry which is preliminary data.</text>
</comment>
<evidence type="ECO:0000313" key="2">
    <source>
        <dbReference type="EMBL" id="KAG2972095.1"/>
    </source>
</evidence>
<name>A0A8T1FK90_9STRA</name>
<evidence type="ECO:0000313" key="3">
    <source>
        <dbReference type="Proteomes" id="UP000697107"/>
    </source>
</evidence>
<dbReference type="VEuPathDB" id="FungiDB:PC110_g17540"/>
<keyword evidence="1" id="KW-0238">DNA-binding</keyword>
<proteinExistence type="predicted"/>
<dbReference type="VEuPathDB" id="FungiDB:PC110_g17539"/>
<sequence length="334" mass="36587">MAGDVASAYRNACTHSECVFMFAGHIPEDNTIIIDLSAAFGWTGSSETYGILGGAVAFIHWPCTNDAHLRDFYNYHWVDDHVNVAPDTRTNCIDIDCSLRHAMTVVMGPDAPTTINSRPGGIPPLTQGHAGTDPIVHRKARDTSPRALRCCLLPPGLRLCVQLLEAVGLSTRHLNLQLDEQIRTISDFIIDARERGFGSNRPIQSSTIKSALHGIRHFLNAAGFDFPSGHPQVCMLLRGVSRYDAPSQQKAPVSAALLGSHRLGDDPSPHTGSVSVHTIVNQRYYPRNALTSKMVAADRRRLRPDTLCVELSIIGSTRRSRLPCKVCFIMITST</sequence>
<dbReference type="AlphaFoldDB" id="A0A8T1FK90"/>
<dbReference type="EMBL" id="RCML01000634">
    <property type="protein sequence ID" value="KAG2972095.1"/>
    <property type="molecule type" value="Genomic_DNA"/>
</dbReference>
<accession>A0A8T1FK90</accession>
<protein>
    <submittedName>
        <fullName evidence="2">Uncharacterized protein</fullName>
    </submittedName>
</protein>
<dbReference type="InterPro" id="IPR010998">
    <property type="entry name" value="Integrase_recombinase_N"/>
</dbReference>
<dbReference type="Gene3D" id="1.10.150.130">
    <property type="match status" value="1"/>
</dbReference>
<gene>
    <name evidence="2" type="ORF">PC118_g15886</name>
</gene>
<dbReference type="SUPFAM" id="SSF47823">
    <property type="entry name" value="lambda integrase-like, N-terminal domain"/>
    <property type="match status" value="1"/>
</dbReference>
<organism evidence="2 3">
    <name type="scientific">Phytophthora cactorum</name>
    <dbReference type="NCBI Taxonomy" id="29920"/>
    <lineage>
        <taxon>Eukaryota</taxon>
        <taxon>Sar</taxon>
        <taxon>Stramenopiles</taxon>
        <taxon>Oomycota</taxon>
        <taxon>Peronosporomycetes</taxon>
        <taxon>Peronosporales</taxon>
        <taxon>Peronosporaceae</taxon>
        <taxon>Phytophthora</taxon>
    </lineage>
</organism>
<dbReference type="GO" id="GO:0003677">
    <property type="term" value="F:DNA binding"/>
    <property type="evidence" value="ECO:0007669"/>
    <property type="project" value="UniProtKB-KW"/>
</dbReference>